<keyword evidence="3 5" id="KW-1133">Transmembrane helix</keyword>
<dbReference type="OrthoDB" id="10023077at2759"/>
<accession>A0A815V6Z6</accession>
<comment type="subcellular location">
    <subcellularLocation>
        <location evidence="1">Membrane</location>
    </subcellularLocation>
</comment>
<protein>
    <recommendedName>
        <fullName evidence="6">G-protein coupled receptors family 1 profile domain-containing protein</fullName>
    </recommendedName>
</protein>
<feature type="transmembrane region" description="Helical" evidence="5">
    <location>
        <begin position="63"/>
        <end position="86"/>
    </location>
</feature>
<comment type="caution">
    <text evidence="7">The sequence shown here is derived from an EMBL/GenBank/DDBJ whole genome shotgun (WGS) entry which is preliminary data.</text>
</comment>
<evidence type="ECO:0000313" key="7">
    <source>
        <dbReference type="EMBL" id="CAF1526679.1"/>
    </source>
</evidence>
<evidence type="ECO:0000256" key="1">
    <source>
        <dbReference type="ARBA" id="ARBA00004370"/>
    </source>
</evidence>
<dbReference type="EMBL" id="CAJNOM010000628">
    <property type="protein sequence ID" value="CAF1526679.1"/>
    <property type="molecule type" value="Genomic_DNA"/>
</dbReference>
<organism evidence="7 8">
    <name type="scientific">Adineta steineri</name>
    <dbReference type="NCBI Taxonomy" id="433720"/>
    <lineage>
        <taxon>Eukaryota</taxon>
        <taxon>Metazoa</taxon>
        <taxon>Spiralia</taxon>
        <taxon>Gnathifera</taxon>
        <taxon>Rotifera</taxon>
        <taxon>Eurotatoria</taxon>
        <taxon>Bdelloidea</taxon>
        <taxon>Adinetida</taxon>
        <taxon>Adinetidae</taxon>
        <taxon>Adineta</taxon>
    </lineage>
</organism>
<dbReference type="GO" id="GO:0016020">
    <property type="term" value="C:membrane"/>
    <property type="evidence" value="ECO:0007669"/>
    <property type="project" value="UniProtKB-SubCell"/>
</dbReference>
<gene>
    <name evidence="7" type="ORF">QVE165_LOCUS45190</name>
</gene>
<keyword evidence="8" id="KW-1185">Reference proteome</keyword>
<dbReference type="InterPro" id="IPR017452">
    <property type="entry name" value="GPCR_Rhodpsn_7TM"/>
</dbReference>
<feature type="transmembrane region" description="Helical" evidence="5">
    <location>
        <begin position="186"/>
        <end position="211"/>
    </location>
</feature>
<dbReference type="PROSITE" id="PS50262">
    <property type="entry name" value="G_PROTEIN_RECEP_F1_2"/>
    <property type="match status" value="1"/>
</dbReference>
<dbReference type="SUPFAM" id="SSF81321">
    <property type="entry name" value="Family A G protein-coupled receptor-like"/>
    <property type="match status" value="1"/>
</dbReference>
<evidence type="ECO:0000256" key="5">
    <source>
        <dbReference type="SAM" id="Phobius"/>
    </source>
</evidence>
<evidence type="ECO:0000313" key="8">
    <source>
        <dbReference type="Proteomes" id="UP000663832"/>
    </source>
</evidence>
<feature type="domain" description="G-protein coupled receptors family 1 profile" evidence="6">
    <location>
        <begin position="45"/>
        <end position="299"/>
    </location>
</feature>
<keyword evidence="4 5" id="KW-0472">Membrane</keyword>
<feature type="transmembrane region" description="Helical" evidence="5">
    <location>
        <begin position="276"/>
        <end position="298"/>
    </location>
</feature>
<feature type="transmembrane region" description="Helical" evidence="5">
    <location>
        <begin position="148"/>
        <end position="174"/>
    </location>
</feature>
<feature type="transmembrane region" description="Helical" evidence="5">
    <location>
        <begin position="242"/>
        <end position="264"/>
    </location>
</feature>
<dbReference type="AlphaFoldDB" id="A0A815V6Z6"/>
<feature type="transmembrane region" description="Helical" evidence="5">
    <location>
        <begin position="30"/>
        <end position="54"/>
    </location>
</feature>
<sequence length="349" mass="40054">MSLNNITSTIVIPSMSDNLNIIFGLITRNFLYYLPIIFLILGTIGCIGNTVIFLQPTLRSNTFCIYSLCGSFVDLVNLSLNIIMSYFTSYLQIQYYQLNSSLGCKFLCHTLVFLPQLSINLTVLSLIDRFACTCSLTSSIRRLNQVKMAPYWIFITFIISYIIPIHVLIINNIIPGRGCASTQPVIYAILSIIITGLMQPSIMLIFVLLTYRNVRMSRQRVGLVIIANPAHRRYQFVRTASFQILGTACLSLPSTIMYGFSIISPSSNRTAEQNTIFYFIYNVTYYLFYLNNVKSFYLMTLTSRLFRKTFFTILKKLFFKILQKEYPILLTNIPAMNNGTIRRFKSQLQ</sequence>
<evidence type="ECO:0000256" key="2">
    <source>
        <dbReference type="ARBA" id="ARBA00022692"/>
    </source>
</evidence>
<proteinExistence type="predicted"/>
<name>A0A815V6Z6_9BILA</name>
<reference evidence="7" key="1">
    <citation type="submission" date="2021-02" db="EMBL/GenBank/DDBJ databases">
        <authorList>
            <person name="Nowell W R."/>
        </authorList>
    </citation>
    <scope>NUCLEOTIDE SEQUENCE</scope>
</reference>
<evidence type="ECO:0000256" key="4">
    <source>
        <dbReference type="ARBA" id="ARBA00023136"/>
    </source>
</evidence>
<keyword evidence="2 5" id="KW-0812">Transmembrane</keyword>
<evidence type="ECO:0000256" key="3">
    <source>
        <dbReference type="ARBA" id="ARBA00022989"/>
    </source>
</evidence>
<dbReference type="Proteomes" id="UP000663832">
    <property type="component" value="Unassembled WGS sequence"/>
</dbReference>
<dbReference type="Gene3D" id="1.20.1070.10">
    <property type="entry name" value="Rhodopsin 7-helix transmembrane proteins"/>
    <property type="match status" value="1"/>
</dbReference>
<evidence type="ECO:0000259" key="6">
    <source>
        <dbReference type="PROSITE" id="PS50262"/>
    </source>
</evidence>